<keyword evidence="4" id="KW-0067">ATP-binding</keyword>
<evidence type="ECO:0000259" key="10">
    <source>
        <dbReference type="PROSITE" id="PS50011"/>
    </source>
</evidence>
<comment type="catalytic activity">
    <reaction evidence="9">
        <text>L-tyrosyl-[protein] + ATP = O-phospho-L-tyrosyl-[protein] + ADP + H(+)</text>
        <dbReference type="Rhea" id="RHEA:10596"/>
        <dbReference type="Rhea" id="RHEA-COMP:10136"/>
        <dbReference type="Rhea" id="RHEA-COMP:20101"/>
        <dbReference type="ChEBI" id="CHEBI:15378"/>
        <dbReference type="ChEBI" id="CHEBI:30616"/>
        <dbReference type="ChEBI" id="CHEBI:46858"/>
        <dbReference type="ChEBI" id="CHEBI:61978"/>
        <dbReference type="ChEBI" id="CHEBI:456216"/>
        <dbReference type="EC" id="2.7.12.2"/>
    </reaction>
</comment>
<keyword evidence="1" id="KW-0808">Transferase</keyword>
<dbReference type="SMART" id="SM00220">
    <property type="entry name" value="S_TKc"/>
    <property type="match status" value="1"/>
</dbReference>
<evidence type="ECO:0000256" key="5">
    <source>
        <dbReference type="ARBA" id="ARBA00038035"/>
    </source>
</evidence>
<proteinExistence type="inferred from homology"/>
<comment type="similarity">
    <text evidence="5">Belongs to the protein kinase superfamily. STE Ser/Thr protein kinase family. MAP kinase kinase subfamily.</text>
</comment>
<organism evidence="11 12">
    <name type="scientific">Physocladia obscura</name>
    <dbReference type="NCBI Taxonomy" id="109957"/>
    <lineage>
        <taxon>Eukaryota</taxon>
        <taxon>Fungi</taxon>
        <taxon>Fungi incertae sedis</taxon>
        <taxon>Chytridiomycota</taxon>
        <taxon>Chytridiomycota incertae sedis</taxon>
        <taxon>Chytridiomycetes</taxon>
        <taxon>Chytridiales</taxon>
        <taxon>Chytriomycetaceae</taxon>
        <taxon>Physocladia</taxon>
    </lineage>
</organism>
<dbReference type="InterPro" id="IPR008271">
    <property type="entry name" value="Ser/Thr_kinase_AS"/>
</dbReference>
<name>A0AAD5T4H9_9FUNG</name>
<evidence type="ECO:0000256" key="2">
    <source>
        <dbReference type="ARBA" id="ARBA00022741"/>
    </source>
</evidence>
<dbReference type="PANTHER" id="PTHR48013:SF9">
    <property type="entry name" value="DUAL SPECIFICITY MITOGEN-ACTIVATED PROTEIN KINASE KINASE 5"/>
    <property type="match status" value="1"/>
</dbReference>
<keyword evidence="3 11" id="KW-0418">Kinase</keyword>
<evidence type="ECO:0000313" key="12">
    <source>
        <dbReference type="Proteomes" id="UP001211907"/>
    </source>
</evidence>
<dbReference type="GO" id="GO:0005524">
    <property type="term" value="F:ATP binding"/>
    <property type="evidence" value="ECO:0007669"/>
    <property type="project" value="UniProtKB-KW"/>
</dbReference>
<dbReference type="EMBL" id="JADGJH010000437">
    <property type="protein sequence ID" value="KAJ3129102.1"/>
    <property type="molecule type" value="Genomic_DNA"/>
</dbReference>
<dbReference type="GO" id="GO:0004708">
    <property type="term" value="F:MAP kinase kinase activity"/>
    <property type="evidence" value="ECO:0007669"/>
    <property type="project" value="UniProtKB-EC"/>
</dbReference>
<evidence type="ECO:0000256" key="1">
    <source>
        <dbReference type="ARBA" id="ARBA00022679"/>
    </source>
</evidence>
<dbReference type="InterPro" id="IPR000719">
    <property type="entry name" value="Prot_kinase_dom"/>
</dbReference>
<dbReference type="PANTHER" id="PTHR48013">
    <property type="entry name" value="DUAL SPECIFICITY MITOGEN-ACTIVATED PROTEIN KINASE KINASE 5-RELATED"/>
    <property type="match status" value="1"/>
</dbReference>
<evidence type="ECO:0000256" key="9">
    <source>
        <dbReference type="ARBA" id="ARBA00051693"/>
    </source>
</evidence>
<dbReference type="SUPFAM" id="SSF56112">
    <property type="entry name" value="Protein kinase-like (PK-like)"/>
    <property type="match status" value="1"/>
</dbReference>
<accession>A0AAD5T4H9</accession>
<evidence type="ECO:0000256" key="3">
    <source>
        <dbReference type="ARBA" id="ARBA00022777"/>
    </source>
</evidence>
<evidence type="ECO:0000256" key="8">
    <source>
        <dbReference type="ARBA" id="ARBA00049299"/>
    </source>
</evidence>
<dbReference type="PROSITE" id="PS50011">
    <property type="entry name" value="PROTEIN_KINASE_DOM"/>
    <property type="match status" value="1"/>
</dbReference>
<comment type="catalytic activity">
    <reaction evidence="7">
        <text>L-seryl-[protein] + ATP = O-phospho-L-seryl-[protein] + ADP + H(+)</text>
        <dbReference type="Rhea" id="RHEA:17989"/>
        <dbReference type="Rhea" id="RHEA-COMP:9863"/>
        <dbReference type="Rhea" id="RHEA-COMP:11604"/>
        <dbReference type="ChEBI" id="CHEBI:15378"/>
        <dbReference type="ChEBI" id="CHEBI:29999"/>
        <dbReference type="ChEBI" id="CHEBI:30616"/>
        <dbReference type="ChEBI" id="CHEBI:83421"/>
        <dbReference type="ChEBI" id="CHEBI:456216"/>
        <dbReference type="EC" id="2.7.12.2"/>
    </reaction>
</comment>
<dbReference type="Gene3D" id="1.10.510.10">
    <property type="entry name" value="Transferase(Phosphotransferase) domain 1"/>
    <property type="match status" value="1"/>
</dbReference>
<keyword evidence="2" id="KW-0547">Nucleotide-binding</keyword>
<dbReference type="AlphaFoldDB" id="A0AAD5T4H9"/>
<dbReference type="Proteomes" id="UP001211907">
    <property type="component" value="Unassembled WGS sequence"/>
</dbReference>
<gene>
    <name evidence="11" type="primary">MKK1</name>
    <name evidence="11" type="ORF">HK100_008816</name>
</gene>
<dbReference type="InterPro" id="IPR011009">
    <property type="entry name" value="Kinase-like_dom_sf"/>
</dbReference>
<comment type="caution">
    <text evidence="11">The sequence shown here is derived from an EMBL/GenBank/DDBJ whole genome shotgun (WGS) entry which is preliminary data.</text>
</comment>
<protein>
    <recommendedName>
        <fullName evidence="6">mitogen-activated protein kinase kinase</fullName>
        <ecNumber evidence="6">2.7.12.2</ecNumber>
    </recommendedName>
</protein>
<keyword evidence="12" id="KW-1185">Reference proteome</keyword>
<feature type="domain" description="Protein kinase" evidence="10">
    <location>
        <begin position="1"/>
        <end position="175"/>
    </location>
</feature>
<dbReference type="Pfam" id="PF00069">
    <property type="entry name" value="Pkinase"/>
    <property type="match status" value="1"/>
</dbReference>
<comment type="catalytic activity">
    <reaction evidence="8">
        <text>L-threonyl-[protein] + ATP = O-phospho-L-threonyl-[protein] + ADP + H(+)</text>
        <dbReference type="Rhea" id="RHEA:46608"/>
        <dbReference type="Rhea" id="RHEA-COMP:11060"/>
        <dbReference type="Rhea" id="RHEA-COMP:11605"/>
        <dbReference type="ChEBI" id="CHEBI:15378"/>
        <dbReference type="ChEBI" id="CHEBI:30013"/>
        <dbReference type="ChEBI" id="CHEBI:30616"/>
        <dbReference type="ChEBI" id="CHEBI:61977"/>
        <dbReference type="ChEBI" id="CHEBI:456216"/>
        <dbReference type="EC" id="2.7.12.2"/>
    </reaction>
</comment>
<evidence type="ECO:0000256" key="4">
    <source>
        <dbReference type="ARBA" id="ARBA00022840"/>
    </source>
</evidence>
<dbReference type="EC" id="2.7.12.2" evidence="6"/>
<sequence>MDLGSLDGIYKKLGPIAEITVVKIAVHVIKGLLYLADHKILHRDIKPSNILVNSAGQVKITDFGVSKQVLDTVARTFTGTQGYLAPERITSGDVYTVTSDIWALGLTLIEIATAKHVYPNMTLFEMMTFVAESEPPSLPKDRGFSALFEDFISKCVIKDHLLRLGPEELLQHQYCLDVIVSGIDLLDWVKTIPSSEE</sequence>
<reference evidence="11" key="1">
    <citation type="submission" date="2020-05" db="EMBL/GenBank/DDBJ databases">
        <title>Phylogenomic resolution of chytrid fungi.</title>
        <authorList>
            <person name="Stajich J.E."/>
            <person name="Amses K."/>
            <person name="Simmons R."/>
            <person name="Seto K."/>
            <person name="Myers J."/>
            <person name="Bonds A."/>
            <person name="Quandt C.A."/>
            <person name="Barry K."/>
            <person name="Liu P."/>
            <person name="Grigoriev I."/>
            <person name="Longcore J.E."/>
            <person name="James T.Y."/>
        </authorList>
    </citation>
    <scope>NUCLEOTIDE SEQUENCE</scope>
    <source>
        <strain evidence="11">JEL0513</strain>
    </source>
</reference>
<evidence type="ECO:0000256" key="6">
    <source>
        <dbReference type="ARBA" id="ARBA00038999"/>
    </source>
</evidence>
<evidence type="ECO:0000256" key="7">
    <source>
        <dbReference type="ARBA" id="ARBA00049014"/>
    </source>
</evidence>
<evidence type="ECO:0000313" key="11">
    <source>
        <dbReference type="EMBL" id="KAJ3129102.1"/>
    </source>
</evidence>
<dbReference type="PROSITE" id="PS00108">
    <property type="entry name" value="PROTEIN_KINASE_ST"/>
    <property type="match status" value="1"/>
</dbReference>